<comment type="caution">
    <text evidence="6">The sequence shown here is derived from an EMBL/GenBank/DDBJ whole genome shotgun (WGS) entry which is preliminary data.</text>
</comment>
<dbReference type="GO" id="GO:0003700">
    <property type="term" value="F:DNA-binding transcription factor activity"/>
    <property type="evidence" value="ECO:0007669"/>
    <property type="project" value="InterPro"/>
</dbReference>
<reference evidence="6 7" key="1">
    <citation type="journal article" date="2020" name="Biotechnol. Biofuels">
        <title>New insights from the biogas microbiome by comprehensive genome-resolved metagenomics of nearly 1600 species originating from multiple anaerobic digesters.</title>
        <authorList>
            <person name="Campanaro S."/>
            <person name="Treu L."/>
            <person name="Rodriguez-R L.M."/>
            <person name="Kovalovszki A."/>
            <person name="Ziels R.M."/>
            <person name="Maus I."/>
            <person name="Zhu X."/>
            <person name="Kougias P.G."/>
            <person name="Basile A."/>
            <person name="Luo G."/>
            <person name="Schluter A."/>
            <person name="Konstantinidis K.T."/>
            <person name="Angelidaki I."/>
        </authorList>
    </citation>
    <scope>NUCLEOTIDE SEQUENCE [LARGE SCALE GENOMIC DNA]</scope>
    <source>
        <strain evidence="6">AS04akNAM_125</strain>
    </source>
</reference>
<name>A0A832PPL0_9RHOB</name>
<dbReference type="PANTHER" id="PTHR30537">
    <property type="entry name" value="HTH-TYPE TRANSCRIPTIONAL REGULATOR"/>
    <property type="match status" value="1"/>
</dbReference>
<keyword evidence="2" id="KW-0805">Transcription regulation</keyword>
<evidence type="ECO:0000256" key="1">
    <source>
        <dbReference type="ARBA" id="ARBA00009437"/>
    </source>
</evidence>
<dbReference type="SUPFAM" id="SSF53850">
    <property type="entry name" value="Periplasmic binding protein-like II"/>
    <property type="match status" value="1"/>
</dbReference>
<proteinExistence type="inferred from homology"/>
<sequence>MSHLPLNALRVFEAVARTGSFRRAAEALFVTQSAVSHQIRHLEDWLGTPLFDREGSRPRLLPHGEELARALSLGLSEIENACQRARSHRDGPLVIAAIPSVAVCWLIPRLSGFRALHPEIEIRVIYAMHGRDIDFRDAHLAFVFAAGMPERPGIRAEAFLPGVSVPVCSPLALARLGKAEAGVEDILALGLLHDTDSSGWRSWLQRAGHAAPAQSGGPVFEDFNLLRAAALAGQGVALCPIAMIRADLDSGRLVQLSELSVLEEFGYYLLSGPAADMAMAREARAFRDWAFAARDDAPKLPSRREDASG</sequence>
<dbReference type="FunFam" id="1.10.10.10:FF:000001">
    <property type="entry name" value="LysR family transcriptional regulator"/>
    <property type="match status" value="1"/>
</dbReference>
<dbReference type="GO" id="GO:0043565">
    <property type="term" value="F:sequence-specific DNA binding"/>
    <property type="evidence" value="ECO:0007669"/>
    <property type="project" value="TreeGrafter"/>
</dbReference>
<dbReference type="Gene3D" id="1.10.10.10">
    <property type="entry name" value="Winged helix-like DNA-binding domain superfamily/Winged helix DNA-binding domain"/>
    <property type="match status" value="1"/>
</dbReference>
<keyword evidence="4" id="KW-0804">Transcription</keyword>
<dbReference type="InterPro" id="IPR058163">
    <property type="entry name" value="LysR-type_TF_proteobact-type"/>
</dbReference>
<dbReference type="Gene3D" id="3.40.190.10">
    <property type="entry name" value="Periplasmic binding protein-like II"/>
    <property type="match status" value="2"/>
</dbReference>
<feature type="domain" description="HTH lysR-type" evidence="5">
    <location>
        <begin position="4"/>
        <end position="61"/>
    </location>
</feature>
<dbReference type="Proteomes" id="UP000580830">
    <property type="component" value="Unassembled WGS sequence"/>
</dbReference>
<accession>A0A832PPL0</accession>
<dbReference type="AlphaFoldDB" id="A0A832PPL0"/>
<dbReference type="PROSITE" id="PS50931">
    <property type="entry name" value="HTH_LYSR"/>
    <property type="match status" value="1"/>
</dbReference>
<evidence type="ECO:0000259" key="5">
    <source>
        <dbReference type="PROSITE" id="PS50931"/>
    </source>
</evidence>
<dbReference type="CDD" id="cd08432">
    <property type="entry name" value="PBP2_GcdR_TrpI_HvrB_AmpR_like"/>
    <property type="match status" value="1"/>
</dbReference>
<dbReference type="InterPro" id="IPR000847">
    <property type="entry name" value="LysR_HTH_N"/>
</dbReference>
<keyword evidence="3" id="KW-0238">DNA-binding</keyword>
<dbReference type="EMBL" id="DULP01000157">
    <property type="protein sequence ID" value="HHW34556.1"/>
    <property type="molecule type" value="Genomic_DNA"/>
</dbReference>
<dbReference type="InterPro" id="IPR036388">
    <property type="entry name" value="WH-like_DNA-bd_sf"/>
</dbReference>
<dbReference type="PANTHER" id="PTHR30537:SF79">
    <property type="entry name" value="TRANSCRIPTIONAL REGULATOR-RELATED"/>
    <property type="match status" value="1"/>
</dbReference>
<dbReference type="Pfam" id="PF00126">
    <property type="entry name" value="HTH_1"/>
    <property type="match status" value="1"/>
</dbReference>
<dbReference type="PRINTS" id="PR00039">
    <property type="entry name" value="HTHLYSR"/>
</dbReference>
<dbReference type="InterPro" id="IPR036390">
    <property type="entry name" value="WH_DNA-bd_sf"/>
</dbReference>
<evidence type="ECO:0000313" key="7">
    <source>
        <dbReference type="Proteomes" id="UP000580830"/>
    </source>
</evidence>
<evidence type="ECO:0000256" key="4">
    <source>
        <dbReference type="ARBA" id="ARBA00023163"/>
    </source>
</evidence>
<protein>
    <submittedName>
        <fullName evidence="6">LysR family transcriptional regulator</fullName>
    </submittedName>
</protein>
<evidence type="ECO:0000256" key="2">
    <source>
        <dbReference type="ARBA" id="ARBA00023015"/>
    </source>
</evidence>
<dbReference type="InterPro" id="IPR005119">
    <property type="entry name" value="LysR_subst-bd"/>
</dbReference>
<dbReference type="Pfam" id="PF03466">
    <property type="entry name" value="LysR_substrate"/>
    <property type="match status" value="1"/>
</dbReference>
<dbReference type="SUPFAM" id="SSF46785">
    <property type="entry name" value="Winged helix' DNA-binding domain"/>
    <property type="match status" value="1"/>
</dbReference>
<evidence type="ECO:0000256" key="3">
    <source>
        <dbReference type="ARBA" id="ARBA00023125"/>
    </source>
</evidence>
<gene>
    <name evidence="6" type="ORF">GXX24_10525</name>
</gene>
<organism evidence="6 7">
    <name type="scientific">Paracoccus solventivorans</name>
    <dbReference type="NCBI Taxonomy" id="53463"/>
    <lineage>
        <taxon>Bacteria</taxon>
        <taxon>Pseudomonadati</taxon>
        <taxon>Pseudomonadota</taxon>
        <taxon>Alphaproteobacteria</taxon>
        <taxon>Rhodobacterales</taxon>
        <taxon>Paracoccaceae</taxon>
        <taxon>Paracoccus</taxon>
    </lineage>
</organism>
<dbReference type="GO" id="GO:0006351">
    <property type="term" value="P:DNA-templated transcription"/>
    <property type="evidence" value="ECO:0007669"/>
    <property type="project" value="TreeGrafter"/>
</dbReference>
<dbReference type="RefSeq" id="WP_303730584.1">
    <property type="nucleotide sequence ID" value="NZ_DULP01000157.1"/>
</dbReference>
<evidence type="ECO:0000313" key="6">
    <source>
        <dbReference type="EMBL" id="HHW34556.1"/>
    </source>
</evidence>
<comment type="similarity">
    <text evidence="1">Belongs to the LysR transcriptional regulatory family.</text>
</comment>